<dbReference type="EMBL" id="MQUC01000003">
    <property type="protein sequence ID" value="PRP65787.1"/>
    <property type="molecule type" value="Genomic_DNA"/>
</dbReference>
<dbReference type="InterPro" id="IPR036291">
    <property type="entry name" value="NAD(P)-bd_dom_sf"/>
</dbReference>
<evidence type="ECO:0000313" key="3">
    <source>
        <dbReference type="Proteomes" id="UP000239532"/>
    </source>
</evidence>
<dbReference type="OrthoDB" id="9803892at2"/>
<dbReference type="PANTHER" id="PTHR15020">
    <property type="entry name" value="FLAVIN REDUCTASE-RELATED"/>
    <property type="match status" value="1"/>
</dbReference>
<dbReference type="RefSeq" id="WP_105981659.1">
    <property type="nucleotide sequence ID" value="NZ_MQUC01000003.1"/>
</dbReference>
<dbReference type="Pfam" id="PF13460">
    <property type="entry name" value="NAD_binding_10"/>
    <property type="match status" value="1"/>
</dbReference>
<keyword evidence="3" id="KW-1185">Reference proteome</keyword>
<dbReference type="SUPFAM" id="SSF51735">
    <property type="entry name" value="NAD(P)-binding Rossmann-fold domains"/>
    <property type="match status" value="1"/>
</dbReference>
<sequence length="211" mass="23276">MEKILVAGATGTTGNIVVNLLQESQYFEPIAMIRKEEQREQFESKNIKTVMADLEKDVAHAVEGMDKVIFAAGSGGKKVVEVDQEGAKKLIDASQKHNIKKFVMLSSRGADAPSNAEELQDYLWAKHNADEHLKKSNLNYAIVRPGTLNNNDATDHIVLTDKLEKKGEIPRADVAQVLSRVLHDDVANHSTFEILEGDTLIGKALEQKSES</sequence>
<dbReference type="CDD" id="cd05243">
    <property type="entry name" value="SDR_a5"/>
    <property type="match status" value="1"/>
</dbReference>
<dbReference type="Gene3D" id="3.40.50.720">
    <property type="entry name" value="NAD(P)-binding Rossmann-like Domain"/>
    <property type="match status" value="1"/>
</dbReference>
<protein>
    <submittedName>
        <fullName evidence="2">NAD-dependent dehydratase</fullName>
    </submittedName>
</protein>
<reference evidence="2 3" key="1">
    <citation type="submission" date="2016-11" db="EMBL/GenBank/DDBJ databases">
        <title>Trade-off between light-utilization and light-protection in marine flavobacteria.</title>
        <authorList>
            <person name="Kumagai Y."/>
        </authorList>
    </citation>
    <scope>NUCLEOTIDE SEQUENCE [LARGE SCALE GENOMIC DNA]</scope>
    <source>
        <strain evidence="2 3">JCM 17109</strain>
    </source>
</reference>
<accession>A0A2S9WQM4</accession>
<dbReference type="Proteomes" id="UP000239532">
    <property type="component" value="Unassembled WGS sequence"/>
</dbReference>
<comment type="caution">
    <text evidence="2">The sequence shown here is derived from an EMBL/GenBank/DDBJ whole genome shotgun (WGS) entry which is preliminary data.</text>
</comment>
<evidence type="ECO:0000313" key="2">
    <source>
        <dbReference type="EMBL" id="PRP65787.1"/>
    </source>
</evidence>
<organism evidence="2 3">
    <name type="scientific">Nonlabens agnitus</name>
    <dbReference type="NCBI Taxonomy" id="870484"/>
    <lineage>
        <taxon>Bacteria</taxon>
        <taxon>Pseudomonadati</taxon>
        <taxon>Bacteroidota</taxon>
        <taxon>Flavobacteriia</taxon>
        <taxon>Flavobacteriales</taxon>
        <taxon>Flavobacteriaceae</taxon>
        <taxon>Nonlabens</taxon>
    </lineage>
</organism>
<dbReference type="InterPro" id="IPR016040">
    <property type="entry name" value="NAD(P)-bd_dom"/>
</dbReference>
<evidence type="ECO:0000259" key="1">
    <source>
        <dbReference type="Pfam" id="PF13460"/>
    </source>
</evidence>
<dbReference type="PANTHER" id="PTHR15020:SF50">
    <property type="entry name" value="UPF0659 PROTEIN YMR090W"/>
    <property type="match status" value="1"/>
</dbReference>
<name>A0A2S9WQM4_9FLAO</name>
<feature type="domain" description="NAD(P)-binding" evidence="1">
    <location>
        <begin position="8"/>
        <end position="184"/>
    </location>
</feature>
<dbReference type="AlphaFoldDB" id="A0A2S9WQM4"/>
<gene>
    <name evidence="2" type="ORF">BST86_01105</name>
</gene>
<proteinExistence type="predicted"/>